<dbReference type="GO" id="GO:0006261">
    <property type="term" value="P:DNA-templated DNA replication"/>
    <property type="evidence" value="ECO:0007669"/>
    <property type="project" value="TreeGrafter"/>
</dbReference>
<evidence type="ECO:0000313" key="12">
    <source>
        <dbReference type="Proteomes" id="UP000654670"/>
    </source>
</evidence>
<keyword evidence="6" id="KW-0239">DNA-directed DNA polymerase</keyword>
<name>A0A917RXG0_9BACL</name>
<dbReference type="NCBIfam" id="TIGR01128">
    <property type="entry name" value="holA"/>
    <property type="match status" value="1"/>
</dbReference>
<comment type="catalytic activity">
    <reaction evidence="8">
        <text>DNA(n) + a 2'-deoxyribonucleoside 5'-triphosphate = DNA(n+1) + diphosphate</text>
        <dbReference type="Rhea" id="RHEA:22508"/>
        <dbReference type="Rhea" id="RHEA-COMP:17339"/>
        <dbReference type="Rhea" id="RHEA-COMP:17340"/>
        <dbReference type="ChEBI" id="CHEBI:33019"/>
        <dbReference type="ChEBI" id="CHEBI:61560"/>
        <dbReference type="ChEBI" id="CHEBI:173112"/>
        <dbReference type="EC" id="2.7.7.7"/>
    </reaction>
</comment>
<dbReference type="GO" id="GO:0003677">
    <property type="term" value="F:DNA binding"/>
    <property type="evidence" value="ECO:0007669"/>
    <property type="project" value="InterPro"/>
</dbReference>
<reference evidence="11" key="1">
    <citation type="journal article" date="2014" name="Int. J. Syst. Evol. Microbiol.">
        <title>Complete genome sequence of Corynebacterium casei LMG S-19264T (=DSM 44701T), isolated from a smear-ripened cheese.</title>
        <authorList>
            <consortium name="US DOE Joint Genome Institute (JGI-PGF)"/>
            <person name="Walter F."/>
            <person name="Albersmeier A."/>
            <person name="Kalinowski J."/>
            <person name="Ruckert C."/>
        </authorList>
    </citation>
    <scope>NUCLEOTIDE SEQUENCE</scope>
    <source>
        <strain evidence="11">JCM 15325</strain>
    </source>
</reference>
<dbReference type="PANTHER" id="PTHR34388:SF1">
    <property type="entry name" value="DNA POLYMERASE III SUBUNIT DELTA"/>
    <property type="match status" value="1"/>
</dbReference>
<keyword evidence="5" id="KW-0235">DNA replication</keyword>
<accession>A0A917RXG0</accession>
<dbReference type="InterPro" id="IPR010372">
    <property type="entry name" value="DNA_pol3_delta_N"/>
</dbReference>
<evidence type="ECO:0000256" key="4">
    <source>
        <dbReference type="ARBA" id="ARBA00022695"/>
    </source>
</evidence>
<evidence type="ECO:0000256" key="7">
    <source>
        <dbReference type="ARBA" id="ARBA00034754"/>
    </source>
</evidence>
<dbReference type="InterPro" id="IPR005790">
    <property type="entry name" value="DNA_polIII_delta"/>
</dbReference>
<dbReference type="PANTHER" id="PTHR34388">
    <property type="entry name" value="DNA POLYMERASE III SUBUNIT DELTA"/>
    <property type="match status" value="1"/>
</dbReference>
<keyword evidence="4" id="KW-0548">Nucleotidyltransferase</keyword>
<evidence type="ECO:0000256" key="6">
    <source>
        <dbReference type="ARBA" id="ARBA00022932"/>
    </source>
</evidence>
<keyword evidence="3" id="KW-0808">Transferase</keyword>
<evidence type="ECO:0000256" key="3">
    <source>
        <dbReference type="ARBA" id="ARBA00022679"/>
    </source>
</evidence>
<proteinExistence type="inferred from homology"/>
<dbReference type="AlphaFoldDB" id="A0A917RXG0"/>
<comment type="similarity">
    <text evidence="7">Belongs to the DNA polymerase HolA subunit family.</text>
</comment>
<reference evidence="11" key="2">
    <citation type="submission" date="2020-09" db="EMBL/GenBank/DDBJ databases">
        <authorList>
            <person name="Sun Q."/>
            <person name="Ohkuma M."/>
        </authorList>
    </citation>
    <scope>NUCLEOTIDE SEQUENCE</scope>
    <source>
        <strain evidence="11">JCM 15325</strain>
    </source>
</reference>
<evidence type="ECO:0000313" key="11">
    <source>
        <dbReference type="EMBL" id="GGL40483.1"/>
    </source>
</evidence>
<organism evidence="11 12">
    <name type="scientific">Sporolactobacillus putidus</name>
    <dbReference type="NCBI Taxonomy" id="492735"/>
    <lineage>
        <taxon>Bacteria</taxon>
        <taxon>Bacillati</taxon>
        <taxon>Bacillota</taxon>
        <taxon>Bacilli</taxon>
        <taxon>Bacillales</taxon>
        <taxon>Sporolactobacillaceae</taxon>
        <taxon>Sporolactobacillus</taxon>
    </lineage>
</organism>
<comment type="caution">
    <text evidence="11">The sequence shown here is derived from an EMBL/GenBank/DDBJ whole genome shotgun (WGS) entry which is preliminary data.</text>
</comment>
<dbReference type="SUPFAM" id="SSF48019">
    <property type="entry name" value="post-AAA+ oligomerization domain-like"/>
    <property type="match status" value="1"/>
</dbReference>
<dbReference type="EC" id="2.7.7.7" evidence="1"/>
<dbReference type="Gene3D" id="1.20.272.10">
    <property type="match status" value="1"/>
</dbReference>
<evidence type="ECO:0000256" key="8">
    <source>
        <dbReference type="ARBA" id="ARBA00049244"/>
    </source>
</evidence>
<dbReference type="SUPFAM" id="SSF52540">
    <property type="entry name" value="P-loop containing nucleoside triphosphate hydrolases"/>
    <property type="match status" value="1"/>
</dbReference>
<dbReference type="Gene3D" id="3.40.50.300">
    <property type="entry name" value="P-loop containing nucleotide triphosphate hydrolases"/>
    <property type="match status" value="1"/>
</dbReference>
<dbReference type="Pfam" id="PF06144">
    <property type="entry name" value="DNA_pol3_delta"/>
    <property type="match status" value="1"/>
</dbReference>
<dbReference type="InterPro" id="IPR048466">
    <property type="entry name" value="DNA_pol3_delta-like_C"/>
</dbReference>
<sequence length="361" mass="41105">MSIVFPDCKVNGVRGRLKLAQVKQMDLSVRKPLAPVYLLYGTQDYLIRLVKKNIVREALSDEERDFNFSSYDMLEVPIESALEDAETVPFMGEKRVVLIENPFFLTAEKAKTKVDQDLKRFEQYIEQPSPDTVLLIEAHYEKLDKRKKLVKSLEKKAQVYELSKLTDSTVYHLMEKVAAKYGAVYTKDGHEQLISSVGPHLTQLANEVGKCALYCGPDRPIDSRAVLEIGSRSLETNVFLLVNKVMQKKTADALHLLHELVRMKEEPLKLLALLERQFRIVYQVAYYRDAGYTQSSIAGKIGVHPYAVKLAAEQSRLYNADVLKRALEKCAETDYRIKTGREDKLLALEMLIHYISSAVSA</sequence>
<gene>
    <name evidence="11" type="primary">holA</name>
    <name evidence="11" type="ORF">GCM10007968_00530</name>
</gene>
<protein>
    <recommendedName>
        <fullName evidence="2">DNA polymerase III subunit delta</fullName>
        <ecNumber evidence="1">2.7.7.7</ecNumber>
    </recommendedName>
</protein>
<evidence type="ECO:0000256" key="2">
    <source>
        <dbReference type="ARBA" id="ARBA00017703"/>
    </source>
</evidence>
<dbReference type="EMBL" id="BMOK01000001">
    <property type="protein sequence ID" value="GGL40483.1"/>
    <property type="molecule type" value="Genomic_DNA"/>
</dbReference>
<feature type="domain" description="DNA polymerase III delta N-terminal" evidence="9">
    <location>
        <begin position="37"/>
        <end position="161"/>
    </location>
</feature>
<dbReference type="GO" id="GO:0003887">
    <property type="term" value="F:DNA-directed DNA polymerase activity"/>
    <property type="evidence" value="ECO:0007669"/>
    <property type="project" value="UniProtKB-KW"/>
</dbReference>
<dbReference type="Pfam" id="PF21694">
    <property type="entry name" value="DNA_pol3_delta_C"/>
    <property type="match status" value="1"/>
</dbReference>
<dbReference type="InterPro" id="IPR008921">
    <property type="entry name" value="DNA_pol3_clamp-load_cplx_C"/>
</dbReference>
<dbReference type="Proteomes" id="UP000654670">
    <property type="component" value="Unassembled WGS sequence"/>
</dbReference>
<evidence type="ECO:0000259" key="10">
    <source>
        <dbReference type="Pfam" id="PF21694"/>
    </source>
</evidence>
<dbReference type="GO" id="GO:0009360">
    <property type="term" value="C:DNA polymerase III complex"/>
    <property type="evidence" value="ECO:0007669"/>
    <property type="project" value="InterPro"/>
</dbReference>
<evidence type="ECO:0000256" key="1">
    <source>
        <dbReference type="ARBA" id="ARBA00012417"/>
    </source>
</evidence>
<evidence type="ECO:0000256" key="5">
    <source>
        <dbReference type="ARBA" id="ARBA00022705"/>
    </source>
</evidence>
<dbReference type="Gene3D" id="1.10.8.60">
    <property type="match status" value="1"/>
</dbReference>
<dbReference type="InterPro" id="IPR027417">
    <property type="entry name" value="P-loop_NTPase"/>
</dbReference>
<keyword evidence="12" id="KW-1185">Reference proteome</keyword>
<feature type="domain" description="DNA polymerase III delta subunit-like C-terminal" evidence="10">
    <location>
        <begin position="235"/>
        <end position="352"/>
    </location>
</feature>
<evidence type="ECO:0000259" key="9">
    <source>
        <dbReference type="Pfam" id="PF06144"/>
    </source>
</evidence>